<dbReference type="GO" id="GO:0016787">
    <property type="term" value="F:hydrolase activity"/>
    <property type="evidence" value="ECO:0007669"/>
    <property type="project" value="UniProtKB-KW"/>
</dbReference>
<evidence type="ECO:0000256" key="4">
    <source>
        <dbReference type="ARBA" id="ARBA00024207"/>
    </source>
</evidence>
<evidence type="ECO:0000256" key="3">
    <source>
        <dbReference type="ARBA" id="ARBA00022801"/>
    </source>
</evidence>
<keyword evidence="1" id="KW-1277">Toxin-antitoxin system</keyword>
<dbReference type="Proteomes" id="UP000000798">
    <property type="component" value="Chromosome"/>
</dbReference>
<dbReference type="EnsemblBacteria" id="AAC07552">
    <property type="protein sequence ID" value="AAC07552"/>
    <property type="gene ID" value="aq_1668"/>
</dbReference>
<dbReference type="Gene3D" id="1.20.120.580">
    <property type="entry name" value="bsu32300-like"/>
    <property type="match status" value="2"/>
</dbReference>
<comment type="similarity">
    <text evidence="4">Belongs to the HepT RNase toxin family.</text>
</comment>
<reference evidence="5 6" key="1">
    <citation type="journal article" date="1998" name="Nature">
        <title>The complete genome of the hyperthermophilic bacterium Aquifex aeolicus.</title>
        <authorList>
            <person name="Deckert G."/>
            <person name="Warren P.V."/>
            <person name="Gaasterland T."/>
            <person name="Young W.G."/>
            <person name="Lenox A.L."/>
            <person name="Graham D.E."/>
            <person name="Overbeek R."/>
            <person name="Snead M.A."/>
            <person name="Keller M."/>
            <person name="Aujay M."/>
            <person name="Huber R."/>
            <person name="Feldman R.A."/>
            <person name="Short J.M."/>
            <person name="Olson G.J."/>
            <person name="Swanson R.V."/>
        </authorList>
    </citation>
    <scope>NUCLEOTIDE SEQUENCE [LARGE SCALE GENOMIC DNA]</scope>
    <source>
        <strain evidence="5 6">VF5</strain>
    </source>
</reference>
<protein>
    <recommendedName>
        <fullName evidence="7">DUF86 domain-containing protein</fullName>
    </recommendedName>
</protein>
<keyword evidence="3" id="KW-0378">Hydrolase</keyword>
<dbReference type="EMBL" id="AE000657">
    <property type="protein sequence ID" value="AAC07552.1"/>
    <property type="molecule type" value="Genomic_DNA"/>
</dbReference>
<keyword evidence="6" id="KW-1185">Reference proteome</keyword>
<gene>
    <name evidence="5" type="ordered locus">aq_1668</name>
</gene>
<dbReference type="InterPro" id="IPR037038">
    <property type="entry name" value="HepT-like_sf"/>
</dbReference>
<evidence type="ECO:0008006" key="7">
    <source>
        <dbReference type="Google" id="ProtNLM"/>
    </source>
</evidence>
<dbReference type="eggNOG" id="COG2445">
    <property type="taxonomic scope" value="Bacteria"/>
</dbReference>
<dbReference type="InterPro" id="IPR008201">
    <property type="entry name" value="HepT-like"/>
</dbReference>
<organism evidence="5 6">
    <name type="scientific">Aquifex aeolicus (strain VF5)</name>
    <dbReference type="NCBI Taxonomy" id="224324"/>
    <lineage>
        <taxon>Bacteria</taxon>
        <taxon>Pseudomonadati</taxon>
        <taxon>Aquificota</taxon>
        <taxon>Aquificia</taxon>
        <taxon>Aquificales</taxon>
        <taxon>Aquificaceae</taxon>
        <taxon>Aquifex</taxon>
    </lineage>
</organism>
<dbReference type="HOGENOM" id="CLU_911948_0_0_0"/>
<dbReference type="PIR" id="G70444">
    <property type="entry name" value="G70444"/>
</dbReference>
<evidence type="ECO:0000256" key="2">
    <source>
        <dbReference type="ARBA" id="ARBA00022722"/>
    </source>
</evidence>
<dbReference type="PANTHER" id="PTHR33397">
    <property type="entry name" value="UPF0331 PROTEIN YUTE"/>
    <property type="match status" value="1"/>
</dbReference>
<dbReference type="Pfam" id="PF01934">
    <property type="entry name" value="HepT-like"/>
    <property type="match status" value="1"/>
</dbReference>
<dbReference type="GO" id="GO:0110001">
    <property type="term" value="C:toxin-antitoxin complex"/>
    <property type="evidence" value="ECO:0007669"/>
    <property type="project" value="InterPro"/>
</dbReference>
<sequence>MKKSPKISLILEAFQNLEKAYVDLKKNLEIPKEEFVKNKLVQDRVRIDFNLAFESTMRVCRHLSAVYGVKTSSRDCLPKIAEHIGLPFADRLKKFSEFYFRYRDLKDTVSPEELYDFLKENLVLFKEFARGVVEYIKKTTGNYLLIDFDLLNEKAKFIKDSVKKIDFVLSQGEEEFKKTPMYYDRVKYFYQVAYDSLFDICKHLAPKFGIKKFGDDCLTKMVEKGVIPPEYYETVLKMTLLKNKLISTWEVSPEELYRSLKELNDKFIPVLREISKSLKLLLEKKAKEVGKEA</sequence>
<evidence type="ECO:0000313" key="6">
    <source>
        <dbReference type="Proteomes" id="UP000000798"/>
    </source>
</evidence>
<dbReference type="GO" id="GO:0004540">
    <property type="term" value="F:RNA nuclease activity"/>
    <property type="evidence" value="ECO:0007669"/>
    <property type="project" value="InterPro"/>
</dbReference>
<dbReference type="KEGG" id="aae:aq_1668"/>
<proteinExistence type="inferred from homology"/>
<name>O67584_AQUAE</name>
<dbReference type="InterPro" id="IPR052379">
    <property type="entry name" value="Type_VII_TA_RNase"/>
</dbReference>
<evidence type="ECO:0000256" key="1">
    <source>
        <dbReference type="ARBA" id="ARBA00022649"/>
    </source>
</evidence>
<accession>O67584</accession>
<dbReference type="AlphaFoldDB" id="O67584"/>
<dbReference type="InParanoid" id="O67584"/>
<keyword evidence="2" id="KW-0540">Nuclease</keyword>
<dbReference type="STRING" id="224324.aq_1668"/>
<dbReference type="OrthoDB" id="10862at2"/>
<dbReference type="PANTHER" id="PTHR33397:SF3">
    <property type="entry name" value="MRNA NUCLEASE HEPT"/>
    <property type="match status" value="1"/>
</dbReference>
<dbReference type="RefSeq" id="WP_010881087.1">
    <property type="nucleotide sequence ID" value="NC_000918.1"/>
</dbReference>
<evidence type="ECO:0000313" key="5">
    <source>
        <dbReference type="EMBL" id="AAC07552.1"/>
    </source>
</evidence>